<evidence type="ECO:0000313" key="2">
    <source>
        <dbReference type="Proteomes" id="UP000001382"/>
    </source>
</evidence>
<protein>
    <submittedName>
        <fullName evidence="1">Uncharacterized protein</fullName>
    </submittedName>
</protein>
<sequence length="147" mass="15990">MTTGLFVGSSGPAQAGASGVDCRGSFTLPVVNVDVPKSCLQVDIAGDGLTIDFVPSMKEGENTTAKLVSREPLCHTRIDMLFYDLNRQRYHTFYGDVQSGCNVTGVETWDHQTPDQFQARPGFVCVKLLEGTKGQEDDLKECFGIHA</sequence>
<dbReference type="RefSeq" id="WP_012946935.1">
    <property type="nucleotide sequence ID" value="NZ_BAABTB010000040.1"/>
</dbReference>
<keyword evidence="2" id="KW-1185">Reference proteome</keyword>
<proteinExistence type="predicted"/>
<dbReference type="AlphaFoldDB" id="D2S872"/>
<gene>
    <name evidence="1" type="ordered locus">Gobs_0724</name>
</gene>
<reference evidence="2" key="2">
    <citation type="submission" date="2010-01" db="EMBL/GenBank/DDBJ databases">
        <title>The complete genome of Geodermatophilus obscurus DSM 43160.</title>
        <authorList>
            <consortium name="US DOE Joint Genome Institute (JGI-PGF)"/>
            <person name="Lucas S."/>
            <person name="Copeland A."/>
            <person name="Lapidus A."/>
            <person name="Glavina del Rio T."/>
            <person name="Dalin E."/>
            <person name="Tice H."/>
            <person name="Bruce D."/>
            <person name="Goodwin L."/>
            <person name="Pitluck S."/>
            <person name="Kyrpides N."/>
            <person name="Mavromatis K."/>
            <person name="Ivanova N."/>
            <person name="Munk A.C."/>
            <person name="Brettin T."/>
            <person name="Detter J.C."/>
            <person name="Han C."/>
            <person name="Larimer F."/>
            <person name="Land M."/>
            <person name="Hauser L."/>
            <person name="Markowitz V."/>
            <person name="Cheng J.-F."/>
            <person name="Hugenholtz P."/>
            <person name="Woyke T."/>
            <person name="Wu D."/>
            <person name="Jando M."/>
            <person name="Schneider S."/>
            <person name="Klenk H.-P."/>
            <person name="Eisen J.A."/>
        </authorList>
    </citation>
    <scope>NUCLEOTIDE SEQUENCE [LARGE SCALE GENOMIC DNA]</scope>
    <source>
        <strain evidence="2">ATCC 25078 / DSM 43160 / JCM 3152 / KCC A-0152 / KCTC 9177 / NBRC 13315 / NRRL B-3577 / G-20</strain>
    </source>
</reference>
<reference evidence="1 2" key="1">
    <citation type="journal article" date="2010" name="Stand. Genomic Sci.">
        <title>Complete genome sequence of Geodermatophilus obscurus type strain (G-20).</title>
        <authorList>
            <person name="Ivanova N."/>
            <person name="Sikorski J."/>
            <person name="Jando M."/>
            <person name="Munk C."/>
            <person name="Lapidus A."/>
            <person name="Glavina Del Rio T."/>
            <person name="Copeland A."/>
            <person name="Tice H."/>
            <person name="Cheng J.-F."/>
            <person name="Lucas S."/>
            <person name="Chen F."/>
            <person name="Nolan M."/>
            <person name="Bruce D."/>
            <person name="Goodwin L."/>
            <person name="Pitluck S."/>
            <person name="Mavromatis K."/>
            <person name="Mikhailova N."/>
            <person name="Pati A."/>
            <person name="Chen A."/>
            <person name="Palaniappan K."/>
            <person name="Land M."/>
            <person name="Hauser L."/>
            <person name="Chang Y.-J."/>
            <person name="Jeffries C.D."/>
            <person name="Meincke L."/>
            <person name="Brettin T."/>
            <person name="Detter J.C."/>
            <person name="Detter J.C."/>
            <person name="Rohde M."/>
            <person name="Goeker M."/>
            <person name="Bristow J."/>
            <person name="Eisen J.A."/>
            <person name="Markowitz V."/>
            <person name="Hugenholtz P."/>
            <person name="Kyrpides N.C."/>
            <person name="Klenk H.-P."/>
        </authorList>
    </citation>
    <scope>NUCLEOTIDE SEQUENCE [LARGE SCALE GENOMIC DNA]</scope>
    <source>
        <strain evidence="2">ATCC 25078 / DSM 43160 / JCM 3152 / KCC A-0152 / KCTC 9177 / NBRC 13315 / NRRL B-3577 / G-20</strain>
    </source>
</reference>
<organism evidence="1 2">
    <name type="scientific">Geodermatophilus obscurus (strain ATCC 25078 / DSM 43160 / JCM 3152 / CCUG 61914 / KCC A-0152 / KCTC 9177 / NBRC 13315 / NRRL B-3577 / G-20)</name>
    <dbReference type="NCBI Taxonomy" id="526225"/>
    <lineage>
        <taxon>Bacteria</taxon>
        <taxon>Bacillati</taxon>
        <taxon>Actinomycetota</taxon>
        <taxon>Actinomycetes</taxon>
        <taxon>Geodermatophilales</taxon>
        <taxon>Geodermatophilaceae</taxon>
        <taxon>Geodermatophilus</taxon>
    </lineage>
</organism>
<accession>D2S872</accession>
<name>D2S872_GEOOG</name>
<evidence type="ECO:0000313" key="1">
    <source>
        <dbReference type="EMBL" id="ADB73494.1"/>
    </source>
</evidence>
<dbReference type="HOGENOM" id="CLU_1765413_0_0_11"/>
<dbReference type="EMBL" id="CP001867">
    <property type="protein sequence ID" value="ADB73494.1"/>
    <property type="molecule type" value="Genomic_DNA"/>
</dbReference>
<dbReference type="KEGG" id="gob:Gobs_0724"/>
<dbReference type="Proteomes" id="UP000001382">
    <property type="component" value="Chromosome"/>
</dbReference>